<name>A0A5B8IQS9_9VIRU</name>
<dbReference type="InterPro" id="IPR002701">
    <property type="entry name" value="CM_II_prokaryot"/>
</dbReference>
<dbReference type="PROSITE" id="PS51168">
    <property type="entry name" value="CHORISMATE_MUT_2"/>
    <property type="match status" value="1"/>
</dbReference>
<dbReference type="GO" id="GO:0004106">
    <property type="term" value="F:chorismate mutase activity"/>
    <property type="evidence" value="ECO:0007669"/>
    <property type="project" value="InterPro"/>
</dbReference>
<dbReference type="InterPro" id="IPR036263">
    <property type="entry name" value="Chorismate_II_sf"/>
</dbReference>
<sequence>MALCNDILEYYLGMDDLQDLRHEINEIDNQIFSLLTQRLSVVNNISMVKKRQSLPVFDKNREDNIYNRIDSSYEGRTGLYLKDIYKTVMNESKRIQKENLHL</sequence>
<gene>
    <name evidence="3" type="ORF">6_46</name>
</gene>
<accession>A0A5B8IQS9</accession>
<dbReference type="Gene3D" id="1.20.59.10">
    <property type="entry name" value="Chorismate mutase"/>
    <property type="match status" value="1"/>
</dbReference>
<dbReference type="GO" id="GO:0009697">
    <property type="term" value="P:salicylic acid biosynthetic process"/>
    <property type="evidence" value="ECO:0007669"/>
    <property type="project" value="TreeGrafter"/>
</dbReference>
<protein>
    <submittedName>
        <fullName evidence="3">Chorismate mutase type II</fullName>
    </submittedName>
</protein>
<evidence type="ECO:0000259" key="2">
    <source>
        <dbReference type="PROSITE" id="PS51168"/>
    </source>
</evidence>
<feature type="domain" description="Chorismate mutase" evidence="2">
    <location>
        <begin position="11"/>
        <end position="100"/>
    </location>
</feature>
<dbReference type="GO" id="GO:0046417">
    <property type="term" value="P:chorismate metabolic process"/>
    <property type="evidence" value="ECO:0007669"/>
    <property type="project" value="InterPro"/>
</dbReference>
<dbReference type="InterPro" id="IPR051331">
    <property type="entry name" value="Chorismate_mutase-related"/>
</dbReference>
<evidence type="ECO:0000256" key="1">
    <source>
        <dbReference type="ARBA" id="ARBA00023235"/>
    </source>
</evidence>
<dbReference type="EMBL" id="MK250090">
    <property type="protein sequence ID" value="QDY52334.1"/>
    <property type="molecule type" value="Genomic_DNA"/>
</dbReference>
<evidence type="ECO:0000313" key="3">
    <source>
        <dbReference type="EMBL" id="QDY52334.1"/>
    </source>
</evidence>
<proteinExistence type="predicted"/>
<dbReference type="SMART" id="SM00830">
    <property type="entry name" value="CM_2"/>
    <property type="match status" value="1"/>
</dbReference>
<dbReference type="SUPFAM" id="SSF48600">
    <property type="entry name" value="Chorismate mutase II"/>
    <property type="match status" value="1"/>
</dbReference>
<keyword evidence="1" id="KW-0413">Isomerase</keyword>
<organism evidence="3">
    <name type="scientific">Mimiviridae sp. ChoanoV1</name>
    <dbReference type="NCBI Taxonomy" id="2596887"/>
    <lineage>
        <taxon>Viruses</taxon>
        <taxon>Varidnaviria</taxon>
        <taxon>Bamfordvirae</taxon>
        <taxon>Nucleocytoviricota</taxon>
        <taxon>Megaviricetes</taxon>
        <taxon>Imitervirales</taxon>
        <taxon>Schizomimiviridae</taxon>
    </lineage>
</organism>
<dbReference type="PANTHER" id="PTHR38041:SF1">
    <property type="entry name" value="CHORISMATE MUTASE"/>
    <property type="match status" value="1"/>
</dbReference>
<dbReference type="InterPro" id="IPR036979">
    <property type="entry name" value="CM_dom_sf"/>
</dbReference>
<dbReference type="Pfam" id="PF01817">
    <property type="entry name" value="CM_2"/>
    <property type="match status" value="1"/>
</dbReference>
<reference evidence="3" key="1">
    <citation type="submission" date="2018-11" db="EMBL/GenBank/DDBJ databases">
        <title>A distinct lineage of giant viruses engineers rhodopsin photosystems in predatory marine eukaryotes.</title>
        <authorList>
            <person name="Needham D.M."/>
            <person name="Yoshizawa S."/>
            <person name="Hosaka T."/>
            <person name="Poirier C."/>
            <person name="Choi C.-J."/>
            <person name="Hehenberger E."/>
            <person name="Irwin N.A.T."/>
            <person name="Wilken S."/>
            <person name="Yung C.-M."/>
            <person name="Bachy C."/>
            <person name="Kurihara R."/>
            <person name="Nakajima Y."/>
            <person name="Kojima K."/>
            <person name="Kimura-Someya T."/>
            <person name="Leonard G."/>
            <person name="Malmstrom R.R."/>
            <person name="Mende D."/>
            <person name="Olson D.K."/>
            <person name="Sudo Y."/>
            <person name="Sudek S."/>
            <person name="Richards T.A."/>
            <person name="DeLong E.F."/>
            <person name="Keeling P.J."/>
            <person name="Santoro A.E."/>
            <person name="Shirouzu M."/>
            <person name="Iwasaki W."/>
            <person name="Worden A.Z."/>
        </authorList>
    </citation>
    <scope>NUCLEOTIDE SEQUENCE</scope>
</reference>
<dbReference type="PANTHER" id="PTHR38041">
    <property type="entry name" value="CHORISMATE MUTASE"/>
    <property type="match status" value="1"/>
</dbReference>